<name>A0A941CTX3_9CLOT</name>
<dbReference type="InterPro" id="IPR006530">
    <property type="entry name" value="YD"/>
</dbReference>
<dbReference type="EMBL" id="JAGSCS010000062">
    <property type="protein sequence ID" value="MBR0577504.1"/>
    <property type="molecule type" value="Genomic_DNA"/>
</dbReference>
<evidence type="ECO:0000313" key="2">
    <source>
        <dbReference type="Proteomes" id="UP000675379"/>
    </source>
</evidence>
<comment type="caution">
    <text evidence="1">The sequence shown here is derived from an EMBL/GenBank/DDBJ whole genome shotgun (WGS) entry which is preliminary data.</text>
</comment>
<dbReference type="AlphaFoldDB" id="A0A941CTX3"/>
<keyword evidence="2" id="KW-1185">Reference proteome</keyword>
<dbReference type="Proteomes" id="UP000675379">
    <property type="component" value="Unassembled WGS sequence"/>
</dbReference>
<dbReference type="Gene3D" id="2.60.120.260">
    <property type="entry name" value="Galactose-binding domain-like"/>
    <property type="match status" value="1"/>
</dbReference>
<gene>
    <name evidence="1" type="ORF">KCG48_14455</name>
</gene>
<protein>
    <submittedName>
        <fullName evidence="1">RHS repeat protein</fullName>
    </submittedName>
</protein>
<feature type="non-terminal residue" evidence="1">
    <location>
        <position position="1"/>
    </location>
</feature>
<organism evidence="1 2">
    <name type="scientific">Proteiniclasticum sediminis</name>
    <dbReference type="NCBI Taxonomy" id="2804028"/>
    <lineage>
        <taxon>Bacteria</taxon>
        <taxon>Bacillati</taxon>
        <taxon>Bacillota</taxon>
        <taxon>Clostridia</taxon>
        <taxon>Eubacteriales</taxon>
        <taxon>Clostridiaceae</taxon>
        <taxon>Proteiniclasticum</taxon>
    </lineage>
</organism>
<evidence type="ECO:0000313" key="1">
    <source>
        <dbReference type="EMBL" id="MBR0577504.1"/>
    </source>
</evidence>
<reference evidence="1" key="1">
    <citation type="submission" date="2021-04" db="EMBL/GenBank/DDBJ databases">
        <title>Proteiniclasticum sedimins sp. nov., an obligate anaerobic bacterium isolated from anaerobic sludge.</title>
        <authorList>
            <person name="Liu J."/>
        </authorList>
    </citation>
    <scope>NUCLEOTIDE SEQUENCE</scope>
    <source>
        <strain evidence="1">BAD-10</strain>
    </source>
</reference>
<accession>A0A941CTX3</accession>
<feature type="non-terminal residue" evidence="1">
    <location>
        <position position="276"/>
    </location>
</feature>
<dbReference type="NCBIfam" id="TIGR01643">
    <property type="entry name" value="YD_repeat_2x"/>
    <property type="match status" value="1"/>
</dbReference>
<proteinExistence type="predicted"/>
<sequence length="276" mass="29765">PQVVACVGIEGESGTAWFDELQLEEGEMANRFNLLENSDFTLGLTRWSTTGLVAGDGIVQSPDPAHPASFSDAVLSITGGASAAKSVLQTVPVSGAAGEVFVLGGWARGASVPLTGERKFALTLAIQRTDGTVQWARTAFNRDTQDWQYLCTPVLTDSAYTGVSVVVEYGQNLNSAAFDGLQLYREEFGQSYQYDAQGNLVATADLAKANTTFQYNTSHDLVKTVDPQGNFSTYTYSTEGKRRLTEAVTAEGVTYQFAYDDFGNPRQAVVQGNVYR</sequence>